<organism evidence="3 4">
    <name type="scientific">candidate division WS6 bacterium GW2011_GWF2_39_15</name>
    <dbReference type="NCBI Taxonomy" id="1619100"/>
    <lineage>
        <taxon>Bacteria</taxon>
        <taxon>Candidatus Dojkabacteria</taxon>
    </lineage>
</organism>
<dbReference type="GO" id="GO:0009432">
    <property type="term" value="P:SOS response"/>
    <property type="evidence" value="ECO:0007669"/>
    <property type="project" value="TreeGrafter"/>
</dbReference>
<reference evidence="3 4" key="1">
    <citation type="journal article" date="2015" name="Nature">
        <title>rRNA introns, odd ribosomes, and small enigmatic genomes across a large radiation of phyla.</title>
        <authorList>
            <person name="Brown C.T."/>
            <person name="Hug L.A."/>
            <person name="Thomas B.C."/>
            <person name="Sharon I."/>
            <person name="Castelle C.J."/>
            <person name="Singh A."/>
            <person name="Wilkins M.J."/>
            <person name="Williams K.H."/>
            <person name="Banfield J.F."/>
        </authorList>
    </citation>
    <scope>NUCLEOTIDE SEQUENCE [LARGE SCALE GENOMIC DNA]</scope>
</reference>
<dbReference type="GO" id="GO:0018169">
    <property type="term" value="F:ribosomal S6-glutamic acid ligase activity"/>
    <property type="evidence" value="ECO:0007669"/>
    <property type="project" value="TreeGrafter"/>
</dbReference>
<evidence type="ECO:0000313" key="4">
    <source>
        <dbReference type="Proteomes" id="UP000034799"/>
    </source>
</evidence>
<dbReference type="GO" id="GO:0046872">
    <property type="term" value="F:metal ion binding"/>
    <property type="evidence" value="ECO:0007669"/>
    <property type="project" value="InterPro"/>
</dbReference>
<dbReference type="Gene3D" id="3.30.470.20">
    <property type="entry name" value="ATP-grasp fold, B domain"/>
    <property type="match status" value="1"/>
</dbReference>
<dbReference type="GO" id="GO:0005524">
    <property type="term" value="F:ATP binding"/>
    <property type="evidence" value="ECO:0007669"/>
    <property type="project" value="UniProtKB-UniRule"/>
</dbReference>
<dbReference type="SUPFAM" id="SSF56059">
    <property type="entry name" value="Glutathione synthetase ATP-binding domain-like"/>
    <property type="match status" value="1"/>
</dbReference>
<keyword evidence="1" id="KW-0067">ATP-binding</keyword>
<evidence type="ECO:0000256" key="1">
    <source>
        <dbReference type="PROSITE-ProRule" id="PRU00409"/>
    </source>
</evidence>
<protein>
    <submittedName>
        <fullName evidence="3">SSU ribosomal protein S6P modification protein</fullName>
    </submittedName>
</protein>
<dbReference type="Proteomes" id="UP000034799">
    <property type="component" value="Unassembled WGS sequence"/>
</dbReference>
<evidence type="ECO:0000259" key="2">
    <source>
        <dbReference type="PROSITE" id="PS50975"/>
    </source>
</evidence>
<comment type="caution">
    <text evidence="3">The sequence shown here is derived from an EMBL/GenBank/DDBJ whole genome shotgun (WGS) entry which is preliminary data.</text>
</comment>
<accession>A0A0G0Q6V3</accession>
<dbReference type="InterPro" id="IPR011761">
    <property type="entry name" value="ATP-grasp"/>
</dbReference>
<dbReference type="InterPro" id="IPR013815">
    <property type="entry name" value="ATP_grasp_subdomain_1"/>
</dbReference>
<dbReference type="Gene3D" id="3.30.1490.20">
    <property type="entry name" value="ATP-grasp fold, A domain"/>
    <property type="match status" value="1"/>
</dbReference>
<name>A0A0G0Q6V3_9BACT</name>
<sequence length="292" mass="32676">MRVNHSILAVGINTTASEKIRIQKELMKNDIMLDTASIKDIIFSIVDGKVNTYIKGKEIRNYGYVWIQSGWKTTHMAYLLHLCLESEDIQHNMTNIHATKLSDIFFLASKGVLVPNTYFHNSLKIDDGNIGEIEKICGLPCIYKTSLGSLGNNVYLIKEKSEIKSTIRSIGGYNRYVFQEYIPNDFDYRVIIANGLPTSVCIRSRVADEYRNNVALGATEKFINVDSVSPEILKLAVNAAKALSLNWAGIDIVTSKITGVNYVLEVNRRPGLTQNSLETVAAFNYIGTLLEK</sequence>
<proteinExistence type="predicted"/>
<dbReference type="InterPro" id="IPR013651">
    <property type="entry name" value="ATP-grasp_RimK-type"/>
</dbReference>
<gene>
    <name evidence="3" type="ORF">UT34_C0001G0170</name>
</gene>
<dbReference type="GO" id="GO:0005737">
    <property type="term" value="C:cytoplasm"/>
    <property type="evidence" value="ECO:0007669"/>
    <property type="project" value="TreeGrafter"/>
</dbReference>
<evidence type="ECO:0000313" key="3">
    <source>
        <dbReference type="EMBL" id="KKR06130.1"/>
    </source>
</evidence>
<dbReference type="STRING" id="1619100.UT34_C0001G0170"/>
<dbReference type="Pfam" id="PF08443">
    <property type="entry name" value="RimK"/>
    <property type="match status" value="1"/>
</dbReference>
<dbReference type="PANTHER" id="PTHR21621:SF0">
    <property type="entry name" value="BETA-CITRYLGLUTAMATE SYNTHASE B-RELATED"/>
    <property type="match status" value="1"/>
</dbReference>
<keyword evidence="1" id="KW-0547">Nucleotide-binding</keyword>
<dbReference type="PANTHER" id="PTHR21621">
    <property type="entry name" value="RIBOSOMAL PROTEIN S6 MODIFICATION PROTEIN"/>
    <property type="match status" value="1"/>
</dbReference>
<dbReference type="EMBL" id="LBWK01000001">
    <property type="protein sequence ID" value="KKR06130.1"/>
    <property type="molecule type" value="Genomic_DNA"/>
</dbReference>
<dbReference type="AlphaFoldDB" id="A0A0G0Q6V3"/>
<dbReference type="PROSITE" id="PS50975">
    <property type="entry name" value="ATP_GRASP"/>
    <property type="match status" value="1"/>
</dbReference>
<feature type="domain" description="ATP-grasp" evidence="2">
    <location>
        <begin position="104"/>
        <end position="292"/>
    </location>
</feature>